<keyword evidence="3" id="KW-0645">Protease</keyword>
<keyword evidence="4" id="KW-0479">Metal-binding</keyword>
<evidence type="ECO:0000259" key="11">
    <source>
        <dbReference type="Pfam" id="PF05649"/>
    </source>
</evidence>
<evidence type="ECO:0000256" key="1">
    <source>
        <dbReference type="ARBA" id="ARBA00001947"/>
    </source>
</evidence>
<feature type="domain" description="Peptidase M13 N-terminal" evidence="11">
    <location>
        <begin position="132"/>
        <end position="516"/>
    </location>
</feature>
<evidence type="ECO:0000256" key="4">
    <source>
        <dbReference type="ARBA" id="ARBA00022723"/>
    </source>
</evidence>
<organism evidence="12 13">
    <name type="scientific">Penicillium vulpinum</name>
    <dbReference type="NCBI Taxonomy" id="29845"/>
    <lineage>
        <taxon>Eukaryota</taxon>
        <taxon>Fungi</taxon>
        <taxon>Dikarya</taxon>
        <taxon>Ascomycota</taxon>
        <taxon>Pezizomycotina</taxon>
        <taxon>Eurotiomycetes</taxon>
        <taxon>Eurotiomycetidae</taxon>
        <taxon>Eurotiales</taxon>
        <taxon>Aspergillaceae</taxon>
        <taxon>Penicillium</taxon>
    </lineage>
</organism>
<keyword evidence="6" id="KW-0862">Zinc</keyword>
<dbReference type="InterPro" id="IPR042089">
    <property type="entry name" value="Peptidase_M13_dom_2"/>
</dbReference>
<keyword evidence="9" id="KW-0472">Membrane</keyword>
<dbReference type="PANTHER" id="PTHR11733">
    <property type="entry name" value="ZINC METALLOPROTEASE FAMILY M13 NEPRILYSIN-RELATED"/>
    <property type="match status" value="1"/>
</dbReference>
<dbReference type="GO" id="GO:0046872">
    <property type="term" value="F:metal ion binding"/>
    <property type="evidence" value="ECO:0007669"/>
    <property type="project" value="UniProtKB-KW"/>
</dbReference>
<dbReference type="AlphaFoldDB" id="A0A1V6RF42"/>
<keyword evidence="13" id="KW-1185">Reference proteome</keyword>
<evidence type="ECO:0000256" key="3">
    <source>
        <dbReference type="ARBA" id="ARBA00022670"/>
    </source>
</evidence>
<dbReference type="InterPro" id="IPR008753">
    <property type="entry name" value="Peptidase_M13_N"/>
</dbReference>
<evidence type="ECO:0000256" key="5">
    <source>
        <dbReference type="ARBA" id="ARBA00022801"/>
    </source>
</evidence>
<comment type="cofactor">
    <cofactor evidence="1">
        <name>Zn(2+)</name>
        <dbReference type="ChEBI" id="CHEBI:29105"/>
    </cofactor>
</comment>
<comment type="similarity">
    <text evidence="2">Belongs to the peptidase M13 family.</text>
</comment>
<accession>A0A1V6RF42</accession>
<dbReference type="GO" id="GO:0004222">
    <property type="term" value="F:metalloendopeptidase activity"/>
    <property type="evidence" value="ECO:0007669"/>
    <property type="project" value="InterPro"/>
</dbReference>
<dbReference type="OrthoDB" id="6475849at2759"/>
<dbReference type="PANTHER" id="PTHR11733:SF167">
    <property type="entry name" value="FI17812P1-RELATED"/>
    <property type="match status" value="1"/>
</dbReference>
<evidence type="ECO:0000259" key="10">
    <source>
        <dbReference type="Pfam" id="PF01431"/>
    </source>
</evidence>
<dbReference type="SUPFAM" id="SSF55486">
    <property type="entry name" value="Metalloproteases ('zincins'), catalytic domain"/>
    <property type="match status" value="1"/>
</dbReference>
<evidence type="ECO:0000313" key="12">
    <source>
        <dbReference type="EMBL" id="OQE00407.1"/>
    </source>
</evidence>
<dbReference type="InterPro" id="IPR000718">
    <property type="entry name" value="Peptidase_M13"/>
</dbReference>
<name>A0A1V6RF42_9EURO</name>
<keyword evidence="5" id="KW-0378">Hydrolase</keyword>
<proteinExistence type="inferred from homology"/>
<reference evidence="13" key="1">
    <citation type="journal article" date="2017" name="Nat. Microbiol.">
        <title>Global analysis of biosynthetic gene clusters reveals vast potential of secondary metabolite production in Penicillium species.</title>
        <authorList>
            <person name="Nielsen J.C."/>
            <person name="Grijseels S."/>
            <person name="Prigent S."/>
            <person name="Ji B."/>
            <person name="Dainat J."/>
            <person name="Nielsen K.F."/>
            <person name="Frisvad J.C."/>
            <person name="Workman M."/>
            <person name="Nielsen J."/>
        </authorList>
    </citation>
    <scope>NUCLEOTIDE SEQUENCE [LARGE SCALE GENOMIC DNA]</scope>
    <source>
        <strain evidence="13">IBT 29486</strain>
    </source>
</reference>
<evidence type="ECO:0000256" key="7">
    <source>
        <dbReference type="ARBA" id="ARBA00023049"/>
    </source>
</evidence>
<keyword evidence="9" id="KW-1133">Transmembrane helix</keyword>
<evidence type="ECO:0000256" key="2">
    <source>
        <dbReference type="ARBA" id="ARBA00007357"/>
    </source>
</evidence>
<dbReference type="Pfam" id="PF05649">
    <property type="entry name" value="Peptidase_M13_N"/>
    <property type="match status" value="1"/>
</dbReference>
<sequence length="781" mass="88217">MEQKLTSTTGKEEPQNADSVRETSISDGGTFQIDWDWDRSDEKLQYDAIQGLPEVAQSRRRLSLVVVFIPFLCAATIFTIYSYIYYSRSHGRLSNYALPYTMAPTVCKSDECVDAASQILSNLDPHYPRIDPCTNFEQYACGGWRARHSMRPDQGSIFTGTIMADASITRLRHLLESSLEKYGPADSGNFQKMKAAYNACMDEEAIRKTGSKPLDEILDSLDGIYAVNSNPVHTNLTDAVLHLLEISGSKTLISLNVKPNDRDPDSVAIFVNAPLVIGLPANDLYKDANLVKKYTDVTSEVLGNFIGKKSHRFSDVVEFETELANISPDPASRVDVTKYFNPHTTQETQSLLPQVNITQMIVTLAPQDQGRPSQLIVESPPYMTSLSSLLSRTPRETLQLFFKWQLIRQYSDTIEDTKIIPWWRFMGQLEGKTSQSATERWHMCIQFLDSQIPWILSRLYILENFSEDSKKFGDQVVSDIKKEFPYILRQTEWMSAGVRKIAIEKVNNIIQKIGYPTKSPNISDPASVESYYGNLHLSPDCHFGNKMATTRFKLQRQWAKLGKPTNRGEWRMSAPAVNAYYNPSENEIVFPAGTMKHPVFYGPQSPLYLTYGAFGSIVGHELSHAFDSTGRHYDETGNYTSWWDRDTAEGFNKHAQCFVNQYSKFTVPGDKSFHVNGRLTLGENIADAGGLAAAFHAWKKNDEARPDPHLPGLFTFSKEQLFFISFAGWWCSKSTLGAYREAILDDPHAPKPVRINATMENSREFKESFGCSKKEPVCELL</sequence>
<dbReference type="EMBL" id="MDYP01000052">
    <property type="protein sequence ID" value="OQE00407.1"/>
    <property type="molecule type" value="Genomic_DNA"/>
</dbReference>
<feature type="region of interest" description="Disordered" evidence="8">
    <location>
        <begin position="1"/>
        <end position="24"/>
    </location>
</feature>
<dbReference type="PRINTS" id="PR00786">
    <property type="entry name" value="NEPRILYSIN"/>
</dbReference>
<keyword evidence="7" id="KW-0482">Metalloprotease</keyword>
<dbReference type="GO" id="GO:0005886">
    <property type="term" value="C:plasma membrane"/>
    <property type="evidence" value="ECO:0007669"/>
    <property type="project" value="TreeGrafter"/>
</dbReference>
<keyword evidence="9" id="KW-0812">Transmembrane</keyword>
<dbReference type="Proteomes" id="UP000191518">
    <property type="component" value="Unassembled WGS sequence"/>
</dbReference>
<evidence type="ECO:0000313" key="13">
    <source>
        <dbReference type="Proteomes" id="UP000191518"/>
    </source>
</evidence>
<feature type="domain" description="Peptidase M13 C-terminal" evidence="10">
    <location>
        <begin position="578"/>
        <end position="776"/>
    </location>
</feature>
<dbReference type="InterPro" id="IPR024079">
    <property type="entry name" value="MetalloPept_cat_dom_sf"/>
</dbReference>
<feature type="transmembrane region" description="Helical" evidence="9">
    <location>
        <begin position="62"/>
        <end position="86"/>
    </location>
</feature>
<evidence type="ECO:0000256" key="8">
    <source>
        <dbReference type="SAM" id="MobiDB-lite"/>
    </source>
</evidence>
<dbReference type="STRING" id="29845.A0A1V6RF42"/>
<dbReference type="Gene3D" id="1.10.1380.10">
    <property type="entry name" value="Neutral endopeptidase , domain2"/>
    <property type="match status" value="1"/>
</dbReference>
<protein>
    <recommendedName>
        <fullName evidence="14">Peptidase M13 N-terminal domain-containing protein</fullName>
    </recommendedName>
</protein>
<dbReference type="Gene3D" id="3.40.390.10">
    <property type="entry name" value="Collagenase (Catalytic Domain)"/>
    <property type="match status" value="1"/>
</dbReference>
<dbReference type="Pfam" id="PF01431">
    <property type="entry name" value="Peptidase_M13"/>
    <property type="match status" value="1"/>
</dbReference>
<evidence type="ECO:0000256" key="6">
    <source>
        <dbReference type="ARBA" id="ARBA00022833"/>
    </source>
</evidence>
<dbReference type="InterPro" id="IPR018497">
    <property type="entry name" value="Peptidase_M13_C"/>
</dbReference>
<evidence type="ECO:0000256" key="9">
    <source>
        <dbReference type="SAM" id="Phobius"/>
    </source>
</evidence>
<evidence type="ECO:0008006" key="14">
    <source>
        <dbReference type="Google" id="ProtNLM"/>
    </source>
</evidence>
<dbReference type="CDD" id="cd08662">
    <property type="entry name" value="M13"/>
    <property type="match status" value="1"/>
</dbReference>
<dbReference type="GO" id="GO:0016485">
    <property type="term" value="P:protein processing"/>
    <property type="evidence" value="ECO:0007669"/>
    <property type="project" value="TreeGrafter"/>
</dbReference>
<dbReference type="PROSITE" id="PS51885">
    <property type="entry name" value="NEPRILYSIN"/>
    <property type="match status" value="1"/>
</dbReference>
<gene>
    <name evidence="12" type="ORF">PENVUL_c052G09528</name>
</gene>
<comment type="caution">
    <text evidence="12">The sequence shown here is derived from an EMBL/GenBank/DDBJ whole genome shotgun (WGS) entry which is preliminary data.</text>
</comment>